<gene>
    <name evidence="7" type="ORF">GMBLW1_47770</name>
</gene>
<dbReference type="PANTHER" id="PTHR12532">
    <property type="entry name" value="TRANSLATIONAL ACTIVATOR OF CYTOCHROME C OXIDASE 1"/>
    <property type="match status" value="1"/>
</dbReference>
<dbReference type="InParanoid" id="A0A6C2YSH6"/>
<keyword evidence="4" id="KW-0963">Cytoplasm</keyword>
<dbReference type="Pfam" id="PF01709">
    <property type="entry name" value="Transcrip_reg"/>
    <property type="match status" value="1"/>
</dbReference>
<comment type="similarity">
    <text evidence="1 4">Belongs to the TACO1 family.</text>
</comment>
<proteinExistence type="inferred from homology"/>
<organism evidence="7">
    <name type="scientific">Tuwongella immobilis</name>
    <dbReference type="NCBI Taxonomy" id="692036"/>
    <lineage>
        <taxon>Bacteria</taxon>
        <taxon>Pseudomonadati</taxon>
        <taxon>Planctomycetota</taxon>
        <taxon>Planctomycetia</taxon>
        <taxon>Gemmatales</taxon>
        <taxon>Gemmataceae</taxon>
        <taxon>Tuwongella</taxon>
    </lineage>
</organism>
<evidence type="ECO:0000256" key="2">
    <source>
        <dbReference type="ARBA" id="ARBA00023015"/>
    </source>
</evidence>
<evidence type="ECO:0000313" key="7">
    <source>
        <dbReference type="EMBL" id="VIP04416.1"/>
    </source>
</evidence>
<dbReference type="Gene3D" id="1.10.10.200">
    <property type="match status" value="1"/>
</dbReference>
<dbReference type="SUPFAM" id="SSF75625">
    <property type="entry name" value="YebC-like"/>
    <property type="match status" value="1"/>
</dbReference>
<feature type="domain" description="TACO1/YebC-like N-terminal" evidence="6">
    <location>
        <begin position="5"/>
        <end position="73"/>
    </location>
</feature>
<dbReference type="PANTHER" id="PTHR12532:SF0">
    <property type="entry name" value="TRANSLATIONAL ACTIVATOR OF CYTOCHROME C OXIDASE 1"/>
    <property type="match status" value="1"/>
</dbReference>
<keyword evidence="4" id="KW-0238">DNA-binding</keyword>
<dbReference type="Proteomes" id="UP000464378">
    <property type="component" value="Chromosome"/>
</dbReference>
<dbReference type="AlphaFoldDB" id="A0A6C2YSH6"/>
<dbReference type="InterPro" id="IPR048300">
    <property type="entry name" value="TACO1_YebC-like_2nd/3rd_dom"/>
</dbReference>
<name>A0A6C2YSH6_9BACT</name>
<dbReference type="RefSeq" id="WP_162659503.1">
    <property type="nucleotide sequence ID" value="NZ_LR593887.1"/>
</dbReference>
<dbReference type="NCBIfam" id="NF009044">
    <property type="entry name" value="PRK12378.1"/>
    <property type="match status" value="1"/>
</dbReference>
<accession>A0A6C2YSH6</accession>
<dbReference type="InterPro" id="IPR017856">
    <property type="entry name" value="Integrase-like_N"/>
</dbReference>
<protein>
    <recommendedName>
        <fullName evidence="4">Probable transcriptional regulatory protein GMBLW1_47770</fullName>
    </recommendedName>
</protein>
<dbReference type="Pfam" id="PF20772">
    <property type="entry name" value="TACO1_YebC_N"/>
    <property type="match status" value="1"/>
</dbReference>
<dbReference type="InterPro" id="IPR049083">
    <property type="entry name" value="TACO1_YebC_N"/>
</dbReference>
<dbReference type="FunCoup" id="A0A6C2YSH6">
    <property type="interactions" value="388"/>
</dbReference>
<comment type="subcellular location">
    <subcellularLocation>
        <location evidence="4">Cytoplasm</location>
    </subcellularLocation>
</comment>
<dbReference type="InterPro" id="IPR002876">
    <property type="entry name" value="Transcrip_reg_TACO1-like"/>
</dbReference>
<evidence type="ECO:0000256" key="4">
    <source>
        <dbReference type="HAMAP-Rule" id="MF_00693"/>
    </source>
</evidence>
<keyword evidence="3 4" id="KW-0804">Transcription</keyword>
<dbReference type="HAMAP" id="MF_00693">
    <property type="entry name" value="Transcrip_reg_TACO1"/>
    <property type="match status" value="1"/>
</dbReference>
<dbReference type="EMBL" id="LR586016">
    <property type="protein sequence ID" value="VIP04416.1"/>
    <property type="molecule type" value="Genomic_DNA"/>
</dbReference>
<keyword evidence="8" id="KW-1185">Reference proteome</keyword>
<keyword evidence="2 4" id="KW-0805">Transcription regulation</keyword>
<feature type="domain" description="TACO1/YebC-like second and third" evidence="5">
    <location>
        <begin position="79"/>
        <end position="236"/>
    </location>
</feature>
<evidence type="ECO:0000259" key="5">
    <source>
        <dbReference type="Pfam" id="PF01709"/>
    </source>
</evidence>
<dbReference type="InterPro" id="IPR029072">
    <property type="entry name" value="YebC-like"/>
</dbReference>
<dbReference type="InterPro" id="IPR026564">
    <property type="entry name" value="Transcrip_reg_TACO1-like_dom3"/>
</dbReference>
<dbReference type="EMBL" id="LR593887">
    <property type="protein sequence ID" value="VTS06194.1"/>
    <property type="molecule type" value="Genomic_DNA"/>
</dbReference>
<evidence type="ECO:0000313" key="8">
    <source>
        <dbReference type="Proteomes" id="UP000464378"/>
    </source>
</evidence>
<evidence type="ECO:0000256" key="3">
    <source>
        <dbReference type="ARBA" id="ARBA00023163"/>
    </source>
</evidence>
<dbReference type="GO" id="GO:0005829">
    <property type="term" value="C:cytosol"/>
    <property type="evidence" value="ECO:0007669"/>
    <property type="project" value="TreeGrafter"/>
</dbReference>
<sequence length="239" mass="26397">MGRIFEKRKHSIFKTAAQNSKLYSRYSRQLYMAAKNGVPDPHANPTLRNVIDRAKKENVPSHVIEKAIQRAAGTGGENYQPARYEGFGPGGALVIVDCLTDNVTRTISDVRTCFNKTGSKLSASGSVVMMFDHLAVISFAGTDEDKVMEAMFAADVAVEEVECKDGTITVFAPPGDFYKAKTALHEAFPGLEFEVQEVTFLPREGKELSGDDLVMFDKFLAMLNDCDDVQEIYHNVTRA</sequence>
<evidence type="ECO:0000256" key="1">
    <source>
        <dbReference type="ARBA" id="ARBA00008724"/>
    </source>
</evidence>
<dbReference type="KEGG" id="tim:GMBLW1_47770"/>
<reference evidence="7" key="1">
    <citation type="submission" date="2019-04" db="EMBL/GenBank/DDBJ databases">
        <authorList>
            <consortium name="Science for Life Laboratories"/>
        </authorList>
    </citation>
    <scope>NUCLEOTIDE SEQUENCE</scope>
    <source>
        <strain evidence="7">MBLW1</strain>
    </source>
</reference>
<dbReference type="Gene3D" id="3.30.70.980">
    <property type="match status" value="2"/>
</dbReference>
<dbReference type="GO" id="GO:0006355">
    <property type="term" value="P:regulation of DNA-templated transcription"/>
    <property type="evidence" value="ECO:0007669"/>
    <property type="project" value="UniProtKB-UniRule"/>
</dbReference>
<dbReference type="GO" id="GO:0003677">
    <property type="term" value="F:DNA binding"/>
    <property type="evidence" value="ECO:0007669"/>
    <property type="project" value="UniProtKB-UniRule"/>
</dbReference>
<evidence type="ECO:0000259" key="6">
    <source>
        <dbReference type="Pfam" id="PF20772"/>
    </source>
</evidence>